<protein>
    <recommendedName>
        <fullName evidence="4">Protein LURP-one-related 17</fullName>
    </recommendedName>
</protein>
<dbReference type="InterPro" id="IPR007612">
    <property type="entry name" value="LOR"/>
</dbReference>
<keyword evidence="3" id="KW-1185">Reference proteome</keyword>
<organism evidence="2 3">
    <name type="scientific">Eucalyptus globulus</name>
    <name type="common">Tasmanian blue gum</name>
    <dbReference type="NCBI Taxonomy" id="34317"/>
    <lineage>
        <taxon>Eukaryota</taxon>
        <taxon>Viridiplantae</taxon>
        <taxon>Streptophyta</taxon>
        <taxon>Embryophyta</taxon>
        <taxon>Tracheophyta</taxon>
        <taxon>Spermatophyta</taxon>
        <taxon>Magnoliopsida</taxon>
        <taxon>eudicotyledons</taxon>
        <taxon>Gunneridae</taxon>
        <taxon>Pentapetalae</taxon>
        <taxon>rosids</taxon>
        <taxon>malvids</taxon>
        <taxon>Myrtales</taxon>
        <taxon>Myrtaceae</taxon>
        <taxon>Myrtoideae</taxon>
        <taxon>Eucalypteae</taxon>
        <taxon>Eucalyptus</taxon>
    </lineage>
</organism>
<proteinExistence type="inferred from homology"/>
<dbReference type="PANTHER" id="PTHR31087:SF14">
    <property type="entry name" value="PROTEIN LURP-ONE-RELATED 17"/>
    <property type="match status" value="1"/>
</dbReference>
<comment type="similarity">
    <text evidence="1">Belongs to the LOR family.</text>
</comment>
<gene>
    <name evidence="2" type="ORF">ACJRO7_019701</name>
</gene>
<evidence type="ECO:0008006" key="4">
    <source>
        <dbReference type="Google" id="ProtNLM"/>
    </source>
</evidence>
<dbReference type="PANTHER" id="PTHR31087">
    <property type="match status" value="1"/>
</dbReference>
<evidence type="ECO:0000313" key="2">
    <source>
        <dbReference type="EMBL" id="KAL3738220.1"/>
    </source>
</evidence>
<sequence>MFLFLKHLSRTVHEEQLIENEYNRLASPFKTIPNGDRRRIGEPRHENDDGREACVSFSVWRKSLLTDCNGFTVIDSRGDIVYRVDSYGGRPREVVLMDRAGKSVLTLRRLKKLLARLDDWLVYEGEAGDDDGPSYKPGKRPRKKPICCVRRRVGVLRAASGAIAYVCRATPAKAREYVIEGSYANRSCKVLEASSRDVVAEIKRKEASLGGGSFGTEVFVLVVRPGFDCSFAMALVLLLDQMFS</sequence>
<dbReference type="InterPro" id="IPR025659">
    <property type="entry name" value="Tubby-like_C"/>
</dbReference>
<dbReference type="EMBL" id="JBJKBG010000005">
    <property type="protein sequence ID" value="KAL3738220.1"/>
    <property type="molecule type" value="Genomic_DNA"/>
</dbReference>
<dbReference type="InterPro" id="IPR038595">
    <property type="entry name" value="LOR_sf"/>
</dbReference>
<evidence type="ECO:0000313" key="3">
    <source>
        <dbReference type="Proteomes" id="UP001634007"/>
    </source>
</evidence>
<dbReference type="Gene3D" id="2.40.160.200">
    <property type="entry name" value="LURP1-related"/>
    <property type="match status" value="1"/>
</dbReference>
<accession>A0ABD3KE93</accession>
<dbReference type="AlphaFoldDB" id="A0ABD3KE93"/>
<dbReference type="SUPFAM" id="SSF54518">
    <property type="entry name" value="Tubby C-terminal domain-like"/>
    <property type="match status" value="1"/>
</dbReference>
<reference evidence="2 3" key="1">
    <citation type="submission" date="2024-11" db="EMBL/GenBank/DDBJ databases">
        <title>Chromosome-level genome assembly of Eucalyptus globulus Labill. provides insights into its genome evolution.</title>
        <authorList>
            <person name="Li X."/>
        </authorList>
    </citation>
    <scope>NUCLEOTIDE SEQUENCE [LARGE SCALE GENOMIC DNA]</scope>
    <source>
        <strain evidence="2">CL2024</strain>
        <tissue evidence="2">Fresh tender leaves</tissue>
    </source>
</reference>
<name>A0ABD3KE93_EUCGL</name>
<dbReference type="Proteomes" id="UP001634007">
    <property type="component" value="Unassembled WGS sequence"/>
</dbReference>
<comment type="caution">
    <text evidence="2">The sequence shown here is derived from an EMBL/GenBank/DDBJ whole genome shotgun (WGS) entry which is preliminary data.</text>
</comment>
<evidence type="ECO:0000256" key="1">
    <source>
        <dbReference type="ARBA" id="ARBA00005437"/>
    </source>
</evidence>
<dbReference type="Pfam" id="PF04525">
    <property type="entry name" value="LOR"/>
    <property type="match status" value="1"/>
</dbReference>